<keyword evidence="3" id="KW-0560">Oxidoreductase</keyword>
<gene>
    <name evidence="4" type="ORF">BKA55DRAFT_714082</name>
</gene>
<protein>
    <submittedName>
        <fullName evidence="4">Uncharacterized protein</fullName>
    </submittedName>
</protein>
<evidence type="ECO:0000313" key="4">
    <source>
        <dbReference type="EMBL" id="KAH7231225.1"/>
    </source>
</evidence>
<accession>A0A9P9JT61</accession>
<feature type="non-terminal residue" evidence="4">
    <location>
        <position position="1"/>
    </location>
</feature>
<keyword evidence="5" id="KW-1185">Reference proteome</keyword>
<keyword evidence="2" id="KW-0521">NADP</keyword>
<sequence>IPAIKNTSVLVIGGSSGIGYGVANKALAEGARVHIVSSNPSRLEQSVAALKQKHIGADVSSQPCDLVDPNVERNLEKVLESIEPLDHIVYTAGDALAIVPLAQINLDSIHKASHIRFTVPLLLAKLAPRYLKLNYRHTISHTPTACSA</sequence>
<dbReference type="InterPro" id="IPR051122">
    <property type="entry name" value="SDR_DHRS6-like"/>
</dbReference>
<dbReference type="EMBL" id="JAGMUX010000021">
    <property type="protein sequence ID" value="KAH7231225.1"/>
    <property type="molecule type" value="Genomic_DNA"/>
</dbReference>
<evidence type="ECO:0000256" key="1">
    <source>
        <dbReference type="ARBA" id="ARBA00006484"/>
    </source>
</evidence>
<reference evidence="4" key="1">
    <citation type="journal article" date="2021" name="Nat. Commun.">
        <title>Genetic determinants of endophytism in the Arabidopsis root mycobiome.</title>
        <authorList>
            <person name="Mesny F."/>
            <person name="Miyauchi S."/>
            <person name="Thiergart T."/>
            <person name="Pickel B."/>
            <person name="Atanasova L."/>
            <person name="Karlsson M."/>
            <person name="Huettel B."/>
            <person name="Barry K.W."/>
            <person name="Haridas S."/>
            <person name="Chen C."/>
            <person name="Bauer D."/>
            <person name="Andreopoulos W."/>
            <person name="Pangilinan J."/>
            <person name="LaButti K."/>
            <person name="Riley R."/>
            <person name="Lipzen A."/>
            <person name="Clum A."/>
            <person name="Drula E."/>
            <person name="Henrissat B."/>
            <person name="Kohler A."/>
            <person name="Grigoriev I.V."/>
            <person name="Martin F.M."/>
            <person name="Hacquard S."/>
        </authorList>
    </citation>
    <scope>NUCLEOTIDE SEQUENCE</scope>
    <source>
        <strain evidence="4">MPI-CAGE-AT-0023</strain>
    </source>
</reference>
<dbReference type="InterPro" id="IPR057571">
    <property type="entry name" value="SDR_PhqE-like"/>
</dbReference>
<proteinExistence type="inferred from homology"/>
<name>A0A9P9JT61_FUSRE</name>
<dbReference type="PANTHER" id="PTHR43477:SF1">
    <property type="entry name" value="DIHYDROANTICAPSIN 7-DEHYDROGENASE"/>
    <property type="match status" value="1"/>
</dbReference>
<organism evidence="4 5">
    <name type="scientific">Fusarium redolens</name>
    <dbReference type="NCBI Taxonomy" id="48865"/>
    <lineage>
        <taxon>Eukaryota</taxon>
        <taxon>Fungi</taxon>
        <taxon>Dikarya</taxon>
        <taxon>Ascomycota</taxon>
        <taxon>Pezizomycotina</taxon>
        <taxon>Sordariomycetes</taxon>
        <taxon>Hypocreomycetidae</taxon>
        <taxon>Hypocreales</taxon>
        <taxon>Nectriaceae</taxon>
        <taxon>Fusarium</taxon>
        <taxon>Fusarium redolens species complex</taxon>
    </lineage>
</organism>
<evidence type="ECO:0000256" key="3">
    <source>
        <dbReference type="ARBA" id="ARBA00023002"/>
    </source>
</evidence>
<dbReference type="AlphaFoldDB" id="A0A9P9JT61"/>
<evidence type="ECO:0000256" key="2">
    <source>
        <dbReference type="ARBA" id="ARBA00022857"/>
    </source>
</evidence>
<comment type="caution">
    <text evidence="4">The sequence shown here is derived from an EMBL/GenBank/DDBJ whole genome shotgun (WGS) entry which is preliminary data.</text>
</comment>
<dbReference type="SUPFAM" id="SSF51735">
    <property type="entry name" value="NAD(P)-binding Rossmann-fold domains"/>
    <property type="match status" value="1"/>
</dbReference>
<dbReference type="Pfam" id="PF23441">
    <property type="entry name" value="SDR"/>
    <property type="match status" value="1"/>
</dbReference>
<dbReference type="RefSeq" id="XP_046043334.1">
    <property type="nucleotide sequence ID" value="XM_046200857.1"/>
</dbReference>
<comment type="similarity">
    <text evidence="1">Belongs to the short-chain dehydrogenases/reductases (SDR) family.</text>
</comment>
<dbReference type="PANTHER" id="PTHR43477">
    <property type="entry name" value="DIHYDROANTICAPSIN 7-DEHYDROGENASE"/>
    <property type="match status" value="1"/>
</dbReference>
<dbReference type="Gene3D" id="3.40.50.720">
    <property type="entry name" value="NAD(P)-binding Rossmann-like Domain"/>
    <property type="match status" value="1"/>
</dbReference>
<dbReference type="Proteomes" id="UP000720189">
    <property type="component" value="Unassembled WGS sequence"/>
</dbReference>
<dbReference type="GO" id="GO:0016491">
    <property type="term" value="F:oxidoreductase activity"/>
    <property type="evidence" value="ECO:0007669"/>
    <property type="project" value="UniProtKB-KW"/>
</dbReference>
<evidence type="ECO:0000313" key="5">
    <source>
        <dbReference type="Proteomes" id="UP000720189"/>
    </source>
</evidence>
<dbReference type="GeneID" id="70230811"/>
<dbReference type="OrthoDB" id="294295at2759"/>
<dbReference type="InterPro" id="IPR036291">
    <property type="entry name" value="NAD(P)-bd_dom_sf"/>
</dbReference>